<keyword evidence="5 10" id="KW-0547">Nucleotide-binding</keyword>
<accession>A0A318QEM9</accession>
<feature type="binding site" evidence="11">
    <location>
        <position position="112"/>
    </location>
    <ligand>
        <name>L-histidine</name>
        <dbReference type="ChEBI" id="CHEBI:57595"/>
    </ligand>
</feature>
<evidence type="ECO:0000256" key="3">
    <source>
        <dbReference type="ARBA" id="ARBA00022490"/>
    </source>
</evidence>
<keyword evidence="4 10" id="KW-0436">Ligase</keyword>
<evidence type="ECO:0000313" key="13">
    <source>
        <dbReference type="EMBL" id="PYD75802.1"/>
    </source>
</evidence>
<dbReference type="PANTHER" id="PTHR43707:SF1">
    <property type="entry name" value="HISTIDINE--TRNA LIGASE, MITOCHONDRIAL-RELATED"/>
    <property type="match status" value="1"/>
</dbReference>
<evidence type="ECO:0000256" key="4">
    <source>
        <dbReference type="ARBA" id="ARBA00022598"/>
    </source>
</evidence>
<evidence type="ECO:0000313" key="14">
    <source>
        <dbReference type="Proteomes" id="UP000247609"/>
    </source>
</evidence>
<feature type="binding site" evidence="11">
    <location>
        <begin position="262"/>
        <end position="263"/>
    </location>
    <ligand>
        <name>L-histidine</name>
        <dbReference type="ChEBI" id="CHEBI:57595"/>
    </ligand>
</feature>
<keyword evidence="7 10" id="KW-0648">Protein biosynthesis</keyword>
<proteinExistence type="inferred from homology"/>
<dbReference type="PROSITE" id="PS50862">
    <property type="entry name" value="AA_TRNA_LIGASE_II"/>
    <property type="match status" value="1"/>
</dbReference>
<dbReference type="GO" id="GO:0005524">
    <property type="term" value="F:ATP binding"/>
    <property type="evidence" value="ECO:0007669"/>
    <property type="project" value="UniProtKB-UniRule"/>
</dbReference>
<feature type="binding site" evidence="11">
    <location>
        <position position="130"/>
    </location>
    <ligand>
        <name>L-histidine</name>
        <dbReference type="ChEBI" id="CHEBI:57595"/>
    </ligand>
</feature>
<evidence type="ECO:0000256" key="8">
    <source>
        <dbReference type="ARBA" id="ARBA00023146"/>
    </source>
</evidence>
<comment type="subunit">
    <text evidence="2 10">Homodimer.</text>
</comment>
<name>A0A318QEM9_9PROT</name>
<feature type="binding site" evidence="11">
    <location>
        <position position="258"/>
    </location>
    <ligand>
        <name>L-histidine</name>
        <dbReference type="ChEBI" id="CHEBI:57595"/>
    </ligand>
</feature>
<gene>
    <name evidence="10" type="primary">hisS</name>
    <name evidence="13" type="ORF">CFR71_06965</name>
</gene>
<dbReference type="Pfam" id="PF13393">
    <property type="entry name" value="tRNA-synt_His"/>
    <property type="match status" value="1"/>
</dbReference>
<dbReference type="GO" id="GO:0004821">
    <property type="term" value="F:histidine-tRNA ligase activity"/>
    <property type="evidence" value="ECO:0007669"/>
    <property type="project" value="UniProtKB-UniRule"/>
</dbReference>
<dbReference type="InterPro" id="IPR045864">
    <property type="entry name" value="aa-tRNA-synth_II/BPL/LPL"/>
</dbReference>
<dbReference type="Gene3D" id="3.40.50.800">
    <property type="entry name" value="Anticodon-binding domain"/>
    <property type="match status" value="1"/>
</dbReference>
<dbReference type="HAMAP" id="MF_00127">
    <property type="entry name" value="His_tRNA_synth"/>
    <property type="match status" value="1"/>
</dbReference>
<dbReference type="InterPro" id="IPR004516">
    <property type="entry name" value="HisRS/HisZ"/>
</dbReference>
<dbReference type="CDD" id="cd00773">
    <property type="entry name" value="HisRS-like_core"/>
    <property type="match status" value="1"/>
</dbReference>
<dbReference type="InterPro" id="IPR036621">
    <property type="entry name" value="Anticodon-bd_dom_sf"/>
</dbReference>
<keyword evidence="3 10" id="KW-0963">Cytoplasm</keyword>
<organism evidence="13 14">
    <name type="scientific">Novacetimonas pomaceti</name>
    <dbReference type="NCBI Taxonomy" id="2021998"/>
    <lineage>
        <taxon>Bacteria</taxon>
        <taxon>Pseudomonadati</taxon>
        <taxon>Pseudomonadota</taxon>
        <taxon>Alphaproteobacteria</taxon>
        <taxon>Acetobacterales</taxon>
        <taxon>Acetobacteraceae</taxon>
        <taxon>Novacetimonas</taxon>
    </lineage>
</organism>
<dbReference type="Gene3D" id="3.30.930.10">
    <property type="entry name" value="Bira Bifunctional Protein, Domain 2"/>
    <property type="match status" value="1"/>
</dbReference>
<reference evidence="13 14" key="1">
    <citation type="submission" date="2017-07" db="EMBL/GenBank/DDBJ databases">
        <title>A draft genome sequence of Komagataeibacter sp. T5K1.</title>
        <authorList>
            <person name="Skraban J."/>
            <person name="Cleenwerck I."/>
            <person name="Vandamme P."/>
            <person name="Trcek J."/>
        </authorList>
    </citation>
    <scope>NUCLEOTIDE SEQUENCE [LARGE SCALE GENOMIC DNA]</scope>
    <source>
        <strain evidence="13 14">T5K1</strain>
    </source>
</reference>
<evidence type="ECO:0000256" key="2">
    <source>
        <dbReference type="ARBA" id="ARBA00011738"/>
    </source>
</evidence>
<dbReference type="SUPFAM" id="SSF52954">
    <property type="entry name" value="Class II aaRS ABD-related"/>
    <property type="match status" value="1"/>
</dbReference>
<keyword evidence="8 10" id="KW-0030">Aminoacyl-tRNA synthetase</keyword>
<dbReference type="CDD" id="cd00859">
    <property type="entry name" value="HisRS_anticodon"/>
    <property type="match status" value="1"/>
</dbReference>
<dbReference type="PANTHER" id="PTHR43707">
    <property type="entry name" value="HISTIDYL-TRNA SYNTHETASE"/>
    <property type="match status" value="1"/>
</dbReference>
<dbReference type="AlphaFoldDB" id="A0A318QEM9"/>
<dbReference type="PIRSF" id="PIRSF001549">
    <property type="entry name" value="His-tRNA_synth"/>
    <property type="match status" value="1"/>
</dbReference>
<dbReference type="Pfam" id="PF03129">
    <property type="entry name" value="HGTP_anticodon"/>
    <property type="match status" value="1"/>
</dbReference>
<dbReference type="RefSeq" id="WP_110529190.1">
    <property type="nucleotide sequence ID" value="NZ_NOXG01000005.1"/>
</dbReference>
<comment type="similarity">
    <text evidence="1 10">Belongs to the class-II aminoacyl-tRNA synthetase family.</text>
</comment>
<dbReference type="NCBIfam" id="TIGR00442">
    <property type="entry name" value="hisS"/>
    <property type="match status" value="1"/>
</dbReference>
<evidence type="ECO:0000256" key="10">
    <source>
        <dbReference type="HAMAP-Rule" id="MF_00127"/>
    </source>
</evidence>
<dbReference type="EC" id="6.1.1.21" evidence="10"/>
<evidence type="ECO:0000256" key="5">
    <source>
        <dbReference type="ARBA" id="ARBA00022741"/>
    </source>
</evidence>
<evidence type="ECO:0000259" key="12">
    <source>
        <dbReference type="PROSITE" id="PS50862"/>
    </source>
</evidence>
<dbReference type="SUPFAM" id="SSF55681">
    <property type="entry name" value="Class II aaRS and biotin synthetases"/>
    <property type="match status" value="1"/>
</dbReference>
<comment type="subcellular location">
    <subcellularLocation>
        <location evidence="10">Cytoplasm</location>
    </subcellularLocation>
</comment>
<protein>
    <recommendedName>
        <fullName evidence="10">Histidine--tRNA ligase</fullName>
        <ecNumber evidence="10">6.1.1.21</ecNumber>
    </recommendedName>
    <alternativeName>
        <fullName evidence="10">Histidyl-tRNA synthetase</fullName>
        <shortName evidence="10">HisRS</shortName>
    </alternativeName>
</protein>
<evidence type="ECO:0000256" key="11">
    <source>
        <dbReference type="PIRSR" id="PIRSR001549-1"/>
    </source>
</evidence>
<dbReference type="InterPro" id="IPR041715">
    <property type="entry name" value="HisRS-like_core"/>
</dbReference>
<feature type="binding site" evidence="11">
    <location>
        <begin position="82"/>
        <end position="84"/>
    </location>
    <ligand>
        <name>L-histidine</name>
        <dbReference type="ChEBI" id="CHEBI:57595"/>
    </ligand>
</feature>
<dbReference type="GO" id="GO:0005737">
    <property type="term" value="C:cytoplasm"/>
    <property type="evidence" value="ECO:0007669"/>
    <property type="project" value="UniProtKB-SubCell"/>
</dbReference>
<evidence type="ECO:0000256" key="7">
    <source>
        <dbReference type="ARBA" id="ARBA00022917"/>
    </source>
</evidence>
<dbReference type="InterPro" id="IPR033656">
    <property type="entry name" value="HisRS_anticodon"/>
</dbReference>
<dbReference type="InterPro" id="IPR006195">
    <property type="entry name" value="aa-tRNA-synth_II"/>
</dbReference>
<feature type="domain" description="Aminoacyl-transfer RNA synthetases class-II family profile" evidence="12">
    <location>
        <begin position="1"/>
        <end position="329"/>
    </location>
</feature>
<comment type="caution">
    <text evidence="13">The sequence shown here is derived from an EMBL/GenBank/DDBJ whole genome shotgun (WGS) entry which is preliminary data.</text>
</comment>
<dbReference type="GO" id="GO:0006427">
    <property type="term" value="P:histidyl-tRNA aminoacylation"/>
    <property type="evidence" value="ECO:0007669"/>
    <property type="project" value="UniProtKB-UniRule"/>
</dbReference>
<dbReference type="InterPro" id="IPR004154">
    <property type="entry name" value="Anticodon-bd"/>
</dbReference>
<evidence type="ECO:0000256" key="1">
    <source>
        <dbReference type="ARBA" id="ARBA00008226"/>
    </source>
</evidence>
<dbReference type="Proteomes" id="UP000247609">
    <property type="component" value="Unassembled WGS sequence"/>
</dbReference>
<evidence type="ECO:0000256" key="6">
    <source>
        <dbReference type="ARBA" id="ARBA00022840"/>
    </source>
</evidence>
<comment type="catalytic activity">
    <reaction evidence="9 10">
        <text>tRNA(His) + L-histidine + ATP = L-histidyl-tRNA(His) + AMP + diphosphate + H(+)</text>
        <dbReference type="Rhea" id="RHEA:17313"/>
        <dbReference type="Rhea" id="RHEA-COMP:9665"/>
        <dbReference type="Rhea" id="RHEA-COMP:9689"/>
        <dbReference type="ChEBI" id="CHEBI:15378"/>
        <dbReference type="ChEBI" id="CHEBI:30616"/>
        <dbReference type="ChEBI" id="CHEBI:33019"/>
        <dbReference type="ChEBI" id="CHEBI:57595"/>
        <dbReference type="ChEBI" id="CHEBI:78442"/>
        <dbReference type="ChEBI" id="CHEBI:78527"/>
        <dbReference type="ChEBI" id="CHEBI:456215"/>
        <dbReference type="EC" id="6.1.1.21"/>
    </reaction>
</comment>
<evidence type="ECO:0000256" key="9">
    <source>
        <dbReference type="ARBA" id="ARBA00047639"/>
    </source>
</evidence>
<keyword evidence="6 10" id="KW-0067">ATP-binding</keyword>
<sequence>MSSLQPVRGTHDLIGESQRRFAHVIETARRITGLYGFDEWATPIFEDTRVFKRTLGDTSDVVSKEMYTFEDRGGESLTLRPEGTASVCRALVTNGLTQSLPQKVFYAGPMFRYERPQKGRYRQFHQIGAELLGPAEPLADAEVIAMGRDILQALGIARDTVLELNTLGDIESRTAWRDALIAYFMERRDELSTDSLSRLERNPLRILDSKAPQDRVVVEDAPMISGYLTPQARAFWDDLRRTLDILGVPFSENPRIVRGLDYYSHTAFEFVTNRLGTQGTVLAGGRYDGLVSEMGGPKTPAIGWAGGIERLSMLLEEAPAAPRPVVVVPMGDDAVTAGLTVLQALRGAGIRAETSYRGNTKRRMERANRLNATHAIVIGEDEVARGVAQVKDLDKGEQTEVAMDQVTSFLRGLSRGA</sequence>
<dbReference type="EMBL" id="NOXG01000005">
    <property type="protein sequence ID" value="PYD75802.1"/>
    <property type="molecule type" value="Genomic_DNA"/>
</dbReference>
<dbReference type="InterPro" id="IPR015807">
    <property type="entry name" value="His-tRNA-ligase"/>
</dbReference>
<feature type="binding site" evidence="11">
    <location>
        <position position="126"/>
    </location>
    <ligand>
        <name>L-histidine</name>
        <dbReference type="ChEBI" id="CHEBI:57595"/>
    </ligand>
</feature>